<dbReference type="InterPro" id="IPR017819">
    <property type="entry name" value="Plasmid_partition_RepB"/>
</dbReference>
<dbReference type="InterPro" id="IPR011111">
    <property type="entry name" value="Plasmid_RepB"/>
</dbReference>
<evidence type="ECO:0000256" key="2">
    <source>
        <dbReference type="SAM" id="MobiDB-lite"/>
    </source>
</evidence>
<dbReference type="NCBIfam" id="TIGR00180">
    <property type="entry name" value="parB_part"/>
    <property type="match status" value="1"/>
</dbReference>
<dbReference type="PANTHER" id="PTHR33375:SF1">
    <property type="entry name" value="CHROMOSOME-PARTITIONING PROTEIN PARB-RELATED"/>
    <property type="match status" value="1"/>
</dbReference>
<evidence type="ECO:0000256" key="1">
    <source>
        <dbReference type="ARBA" id="ARBA00006295"/>
    </source>
</evidence>
<organism evidence="4 5">
    <name type="scientific">Paracoccus angustae</name>
    <dbReference type="NCBI Taxonomy" id="1671480"/>
    <lineage>
        <taxon>Bacteria</taxon>
        <taxon>Pseudomonadati</taxon>
        <taxon>Pseudomonadota</taxon>
        <taxon>Alphaproteobacteria</taxon>
        <taxon>Rhodobacterales</taxon>
        <taxon>Paracoccaceae</taxon>
        <taxon>Paracoccus</taxon>
    </lineage>
</organism>
<dbReference type="PANTHER" id="PTHR33375">
    <property type="entry name" value="CHROMOSOME-PARTITIONING PROTEIN PARB-RELATED"/>
    <property type="match status" value="1"/>
</dbReference>
<dbReference type="SUPFAM" id="SSF109709">
    <property type="entry name" value="KorB DNA-binding domain-like"/>
    <property type="match status" value="1"/>
</dbReference>
<evidence type="ECO:0000313" key="5">
    <source>
        <dbReference type="Proteomes" id="UP001595539"/>
    </source>
</evidence>
<dbReference type="InterPro" id="IPR050336">
    <property type="entry name" value="Chromosome_partition/occlusion"/>
</dbReference>
<feature type="compositionally biased region" description="Low complexity" evidence="2">
    <location>
        <begin position="26"/>
        <end position="36"/>
    </location>
</feature>
<comment type="similarity">
    <text evidence="1">Belongs to the ParB family.</text>
</comment>
<sequence length="342" mass="38241">MARKLFGMIEAGARGLVDEEEDVNGSSESAESPAPSRMLSTTRLSDGLLSLQANSIRDLDPSTIIQSGARDRIDLKADGIKELAKSIREHGQHVPVLVRPLTGHIDRYEIVYGRRRLAAIRLLGGDMTVKAIVRKMGDEEAIVAQGHENNLRLDPSHIEKSLFAAELRQKKFSNDIIMEALNVDRFAISKMVKLIDDIPEELIDMIGPAHDIGRRPWRELGDLVISGKIDAVAIARVALERSDKEATSSERFRIIHQALRQEVLAAMQRKNAALQQLVHGPTRRLVGERGPGPAFEFKTGRRALSLSFRTSDNPEFGGWLERNIDKVVSDLHDRWMREGKEE</sequence>
<dbReference type="Gene3D" id="3.90.1530.30">
    <property type="match status" value="1"/>
</dbReference>
<reference evidence="5" key="1">
    <citation type="journal article" date="2019" name="Int. J. Syst. Evol. Microbiol.">
        <title>The Global Catalogue of Microorganisms (GCM) 10K type strain sequencing project: providing services to taxonomists for standard genome sequencing and annotation.</title>
        <authorList>
            <consortium name="The Broad Institute Genomics Platform"/>
            <consortium name="The Broad Institute Genome Sequencing Center for Infectious Disease"/>
            <person name="Wu L."/>
            <person name="Ma J."/>
        </authorList>
    </citation>
    <scope>NUCLEOTIDE SEQUENCE [LARGE SCALE GENOMIC DNA]</scope>
    <source>
        <strain evidence="5">KCTC 42473</strain>
    </source>
</reference>
<dbReference type="InterPro" id="IPR004437">
    <property type="entry name" value="ParB/RepB/Spo0J"/>
</dbReference>
<evidence type="ECO:0000259" key="3">
    <source>
        <dbReference type="SMART" id="SM00470"/>
    </source>
</evidence>
<dbReference type="NCBIfam" id="TIGR03454">
    <property type="entry name" value="partition_RepB"/>
    <property type="match status" value="1"/>
</dbReference>
<keyword evidence="5" id="KW-1185">Reference proteome</keyword>
<dbReference type="CDD" id="cd16405">
    <property type="entry name" value="RepB_like_N"/>
    <property type="match status" value="1"/>
</dbReference>
<feature type="region of interest" description="Disordered" evidence="2">
    <location>
        <begin position="17"/>
        <end position="39"/>
    </location>
</feature>
<dbReference type="RefSeq" id="WP_377763498.1">
    <property type="nucleotide sequence ID" value="NZ_JBHRXY010000024.1"/>
</dbReference>
<dbReference type="Proteomes" id="UP001595539">
    <property type="component" value="Unassembled WGS sequence"/>
</dbReference>
<proteinExistence type="inferred from homology"/>
<comment type="caution">
    <text evidence="4">The sequence shown here is derived from an EMBL/GenBank/DDBJ whole genome shotgun (WGS) entry which is preliminary data.</text>
</comment>
<protein>
    <submittedName>
        <fullName evidence="4">Plasmid partitioning protein RepB</fullName>
    </submittedName>
</protein>
<accession>A0ABV7U8G9</accession>
<dbReference type="InterPro" id="IPR003115">
    <property type="entry name" value="ParB_N"/>
</dbReference>
<name>A0ABV7U8G9_9RHOB</name>
<evidence type="ECO:0000313" key="4">
    <source>
        <dbReference type="EMBL" id="MFC3631278.1"/>
    </source>
</evidence>
<dbReference type="InterPro" id="IPR037972">
    <property type="entry name" value="RepB_N"/>
</dbReference>
<feature type="domain" description="ParB-like N-terminal" evidence="3">
    <location>
        <begin position="57"/>
        <end position="150"/>
    </location>
</feature>
<dbReference type="Pfam" id="PF02195">
    <property type="entry name" value="ParB_N"/>
    <property type="match status" value="1"/>
</dbReference>
<dbReference type="InterPro" id="IPR036086">
    <property type="entry name" value="ParB/Sulfiredoxin_sf"/>
</dbReference>
<gene>
    <name evidence="4" type="primary">repB</name>
    <name evidence="4" type="ORF">ACFOM8_17720</name>
</gene>
<dbReference type="SMART" id="SM00470">
    <property type="entry name" value="ParB"/>
    <property type="match status" value="1"/>
</dbReference>
<dbReference type="Pfam" id="PF07506">
    <property type="entry name" value="RepB"/>
    <property type="match status" value="1"/>
</dbReference>
<dbReference type="EMBL" id="JBHRXY010000024">
    <property type="protein sequence ID" value="MFC3631278.1"/>
    <property type="molecule type" value="Genomic_DNA"/>
</dbReference>
<dbReference type="SUPFAM" id="SSF110849">
    <property type="entry name" value="ParB/Sulfiredoxin"/>
    <property type="match status" value="1"/>
</dbReference>